<dbReference type="AlphaFoldDB" id="A0A5B0MX52"/>
<dbReference type="EMBL" id="VDEP01000244">
    <property type="protein sequence ID" value="KAA1120429.1"/>
    <property type="molecule type" value="Genomic_DNA"/>
</dbReference>
<feature type="region of interest" description="Disordered" evidence="1">
    <location>
        <begin position="112"/>
        <end position="135"/>
    </location>
</feature>
<comment type="caution">
    <text evidence="3">The sequence shown here is derived from an EMBL/GenBank/DDBJ whole genome shotgun (WGS) entry which is preliminary data.</text>
</comment>
<evidence type="ECO:0000313" key="4">
    <source>
        <dbReference type="EMBL" id="KAA1120429.1"/>
    </source>
</evidence>
<dbReference type="OrthoDB" id="2508310at2759"/>
<evidence type="ECO:0000313" key="5">
    <source>
        <dbReference type="Proteomes" id="UP000324748"/>
    </source>
</evidence>
<accession>A0A5B0MX52</accession>
<evidence type="ECO:0000256" key="1">
    <source>
        <dbReference type="SAM" id="MobiDB-lite"/>
    </source>
</evidence>
<keyword evidence="5" id="KW-1185">Reference proteome</keyword>
<evidence type="ECO:0000313" key="2">
    <source>
        <dbReference type="EMBL" id="KAA1074413.1"/>
    </source>
</evidence>
<organism evidence="3 5">
    <name type="scientific">Puccinia graminis f. sp. tritici</name>
    <dbReference type="NCBI Taxonomy" id="56615"/>
    <lineage>
        <taxon>Eukaryota</taxon>
        <taxon>Fungi</taxon>
        <taxon>Dikarya</taxon>
        <taxon>Basidiomycota</taxon>
        <taxon>Pucciniomycotina</taxon>
        <taxon>Pucciniomycetes</taxon>
        <taxon>Pucciniales</taxon>
        <taxon>Pucciniaceae</taxon>
        <taxon>Puccinia</taxon>
    </lineage>
</organism>
<protein>
    <submittedName>
        <fullName evidence="3">Uncharacterized protein</fullName>
    </submittedName>
</protein>
<dbReference type="Proteomes" id="UP000325313">
    <property type="component" value="Unassembled WGS sequence"/>
</dbReference>
<proteinExistence type="predicted"/>
<feature type="compositionally biased region" description="Basic and acidic residues" evidence="1">
    <location>
        <begin position="115"/>
        <end position="135"/>
    </location>
</feature>
<dbReference type="Proteomes" id="UP000324748">
    <property type="component" value="Unassembled WGS sequence"/>
</dbReference>
<sequence length="135" mass="15076">MQISSIFCAFHLLNCYIITAHPNLYIKTLGKREIDDVTAGTQLHFLHKRMEKSSQDLAKEAKADMSSKQGNLTNDQWISMVRGLVAVQSSFIEIENKIGDIEEKLGKMRGNIDTSDARLDGSSHTNDKSYKASGK</sequence>
<evidence type="ECO:0000313" key="6">
    <source>
        <dbReference type="Proteomes" id="UP000325313"/>
    </source>
</evidence>
<evidence type="ECO:0000313" key="3">
    <source>
        <dbReference type="EMBL" id="KAA1080399.1"/>
    </source>
</evidence>
<name>A0A5B0MX52_PUCGR</name>
<dbReference type="EMBL" id="VSWC01000131">
    <property type="protein sequence ID" value="KAA1080399.1"/>
    <property type="molecule type" value="Genomic_DNA"/>
</dbReference>
<reference evidence="5 6" key="1">
    <citation type="submission" date="2019-05" db="EMBL/GenBank/DDBJ databases">
        <title>Emergence of the Ug99 lineage of the wheat stem rust pathogen through somatic hybridization.</title>
        <authorList>
            <person name="Li F."/>
            <person name="Upadhyaya N.M."/>
            <person name="Sperschneider J."/>
            <person name="Matny O."/>
            <person name="Nguyen-Phuc H."/>
            <person name="Mago R."/>
            <person name="Raley C."/>
            <person name="Miller M.E."/>
            <person name="Silverstein K.A.T."/>
            <person name="Henningsen E."/>
            <person name="Hirsch C.D."/>
            <person name="Visser B."/>
            <person name="Pretorius Z.A."/>
            <person name="Steffenson B.J."/>
            <person name="Schwessinger B."/>
            <person name="Dodds P.N."/>
            <person name="Figueroa M."/>
        </authorList>
    </citation>
    <scope>NUCLEOTIDE SEQUENCE [LARGE SCALE GENOMIC DNA]</scope>
    <source>
        <strain evidence="3">21-0</strain>
        <strain evidence="4 6">Ug99</strain>
    </source>
</reference>
<gene>
    <name evidence="2" type="ORF">PGT21_004546</name>
    <name evidence="3" type="ORF">PGT21_005459</name>
    <name evidence="4" type="ORF">PGTUg99_017013</name>
</gene>
<dbReference type="EMBL" id="VSWC01000157">
    <property type="protein sequence ID" value="KAA1074413.1"/>
    <property type="molecule type" value="Genomic_DNA"/>
</dbReference>